<dbReference type="FunFam" id="3.30.2310.10:FF:000002">
    <property type="entry name" value="tRNA methyltransferase O"/>
    <property type="match status" value="1"/>
</dbReference>
<evidence type="ECO:0000256" key="8">
    <source>
        <dbReference type="ARBA" id="ARBA00079732"/>
    </source>
</evidence>
<comment type="similarity">
    <text evidence="5">Belongs to the tRNA methyltransferase O family.</text>
</comment>
<dbReference type="Proteomes" id="UP001152803">
    <property type="component" value="Unassembled WGS sequence"/>
</dbReference>
<keyword evidence="4" id="KW-0819">tRNA processing</keyword>
<dbReference type="GO" id="GO:0008033">
    <property type="term" value="P:tRNA processing"/>
    <property type="evidence" value="ECO:0007669"/>
    <property type="project" value="UniProtKB-KW"/>
</dbReference>
<organism evidence="11 12">
    <name type="scientific">Conger conger</name>
    <name type="common">Conger eel</name>
    <name type="synonym">Muraena conger</name>
    <dbReference type="NCBI Taxonomy" id="82655"/>
    <lineage>
        <taxon>Eukaryota</taxon>
        <taxon>Metazoa</taxon>
        <taxon>Chordata</taxon>
        <taxon>Craniata</taxon>
        <taxon>Vertebrata</taxon>
        <taxon>Euteleostomi</taxon>
        <taxon>Actinopterygii</taxon>
        <taxon>Neopterygii</taxon>
        <taxon>Teleostei</taxon>
        <taxon>Anguilliformes</taxon>
        <taxon>Congridae</taxon>
        <taxon>Conger</taxon>
    </lineage>
</organism>
<feature type="compositionally biased region" description="Polar residues" evidence="9">
    <location>
        <begin position="276"/>
        <end position="302"/>
    </location>
</feature>
<evidence type="ECO:0000256" key="9">
    <source>
        <dbReference type="SAM" id="MobiDB-lite"/>
    </source>
</evidence>
<dbReference type="AlphaFoldDB" id="A0A9Q1DIS7"/>
<dbReference type="InterPro" id="IPR040372">
    <property type="entry name" value="YaeB-like"/>
</dbReference>
<keyword evidence="3" id="KW-0949">S-adenosyl-L-methionine</keyword>
<evidence type="ECO:0000256" key="2">
    <source>
        <dbReference type="ARBA" id="ARBA00022679"/>
    </source>
</evidence>
<dbReference type="InterPro" id="IPR036413">
    <property type="entry name" value="YaeB-like_sf"/>
</dbReference>
<dbReference type="Pfam" id="PF01980">
    <property type="entry name" value="TrmO_N"/>
    <property type="match status" value="1"/>
</dbReference>
<dbReference type="CDD" id="cd09281">
    <property type="entry name" value="UPF0066"/>
    <property type="match status" value="1"/>
</dbReference>
<dbReference type="Gene3D" id="2.40.30.70">
    <property type="entry name" value="YaeB-like"/>
    <property type="match status" value="1"/>
</dbReference>
<proteinExistence type="inferred from homology"/>
<evidence type="ECO:0000313" key="12">
    <source>
        <dbReference type="Proteomes" id="UP001152803"/>
    </source>
</evidence>
<evidence type="ECO:0000256" key="4">
    <source>
        <dbReference type="ARBA" id="ARBA00022694"/>
    </source>
</evidence>
<keyword evidence="2" id="KW-0808">Transferase</keyword>
<dbReference type="InterPro" id="IPR023370">
    <property type="entry name" value="TrmO-like_N"/>
</dbReference>
<keyword evidence="12" id="KW-1185">Reference proteome</keyword>
<evidence type="ECO:0000256" key="7">
    <source>
        <dbReference type="ARBA" id="ARBA00068542"/>
    </source>
</evidence>
<feature type="compositionally biased region" description="Polar residues" evidence="9">
    <location>
        <begin position="257"/>
        <end position="269"/>
    </location>
</feature>
<comment type="caution">
    <text evidence="11">The sequence shown here is derived from an EMBL/GenBank/DDBJ whole genome shotgun (WGS) entry which is preliminary data.</text>
</comment>
<sequence>MLSLFNFENDCLRNKMTSNVTCSCAQHVKKLNEQISVMRKEIKNLRQLIDSAVRSHRKHLDSLLSVLSHSDQGVRLETNLGQKVGDGKNLSLDQGNIQTVPIGYISSCFPGKIGTPRQPSICGQSRATLRIEATVFNNPHHALIGLEHYSHVWIIFLFHKNGHLSSKAKVKPPRLNGQKVGVYSTRSPHRPNALGLTLAKLENITGDILHLSGIDMIAGTPVLDIKPYIPEYDSPCGRTDFGKTNCSKTGGIPADSPSGTSSFPGSISPTDARGSPTCSPTETRGSPDGSPTETRVSLSASRSGGCLVVSEEEGDFEPVLAKEHSTGDLSGQALLADRVAAALRDVQTYVGQSDVLTPGAAGGDAPHAGGSRAEVFEHERAERYRSTEVCYSEASSSQVASWIREPPVASLSVRLTPQAQQDLRQFQPPGGREPGRPSFRFLQGPEEAEAAIRGVLCADPRSVYRRTRCPDRLFYFILDSAHITCWFGGDFAEVVRVRPAEPEG</sequence>
<name>A0A9Q1DIS7_CONCO</name>
<accession>A0A9Q1DIS7</accession>
<evidence type="ECO:0000256" key="5">
    <source>
        <dbReference type="ARBA" id="ARBA00033753"/>
    </source>
</evidence>
<comment type="catalytic activity">
    <reaction evidence="6">
        <text>N(6)-L-threonylcarbamoyladenosine(37) in tRNA + S-adenosyl-L-methionine = N(6)-methyl,N(6)-L-threonylcarbamoyladenosine(37) in tRNA + S-adenosyl-L-homocysteine + H(+)</text>
        <dbReference type="Rhea" id="RHEA:70027"/>
        <dbReference type="Rhea" id="RHEA-COMP:10163"/>
        <dbReference type="Rhea" id="RHEA-COMP:17808"/>
        <dbReference type="ChEBI" id="CHEBI:15378"/>
        <dbReference type="ChEBI" id="CHEBI:57856"/>
        <dbReference type="ChEBI" id="CHEBI:59789"/>
        <dbReference type="ChEBI" id="CHEBI:74418"/>
        <dbReference type="ChEBI" id="CHEBI:188470"/>
    </reaction>
    <physiologicalReaction direction="left-to-right" evidence="6">
        <dbReference type="Rhea" id="RHEA:70028"/>
    </physiologicalReaction>
</comment>
<dbReference type="GO" id="GO:0008168">
    <property type="term" value="F:methyltransferase activity"/>
    <property type="evidence" value="ECO:0007669"/>
    <property type="project" value="UniProtKB-KW"/>
</dbReference>
<feature type="region of interest" description="Disordered" evidence="9">
    <location>
        <begin position="247"/>
        <end position="304"/>
    </location>
</feature>
<evidence type="ECO:0000256" key="1">
    <source>
        <dbReference type="ARBA" id="ARBA00022603"/>
    </source>
</evidence>
<evidence type="ECO:0000313" key="11">
    <source>
        <dbReference type="EMBL" id="KAJ8271810.1"/>
    </source>
</evidence>
<evidence type="ECO:0000259" key="10">
    <source>
        <dbReference type="PROSITE" id="PS51668"/>
    </source>
</evidence>
<dbReference type="Gene3D" id="3.30.2310.10">
    <property type="entry name" value="YaeB-like"/>
    <property type="match status" value="1"/>
</dbReference>
<gene>
    <name evidence="11" type="ORF">COCON_G00106690</name>
</gene>
<feature type="domain" description="TsaA-like" evidence="10">
    <location>
        <begin position="99"/>
        <end position="237"/>
    </location>
</feature>
<dbReference type="InterPro" id="IPR036414">
    <property type="entry name" value="YaeB_N_sf"/>
</dbReference>
<dbReference type="EMBL" id="JAFJMO010000007">
    <property type="protein sequence ID" value="KAJ8271810.1"/>
    <property type="molecule type" value="Genomic_DNA"/>
</dbReference>
<dbReference type="GO" id="GO:0032259">
    <property type="term" value="P:methylation"/>
    <property type="evidence" value="ECO:0007669"/>
    <property type="project" value="UniProtKB-KW"/>
</dbReference>
<keyword evidence="1" id="KW-0489">Methyltransferase</keyword>
<dbReference type="PANTHER" id="PTHR12818:SF0">
    <property type="entry name" value="TRNA (ADENINE(37)-N6)-METHYLTRANSFERASE"/>
    <property type="match status" value="1"/>
</dbReference>
<dbReference type="OrthoDB" id="4882at2759"/>
<evidence type="ECO:0000256" key="6">
    <source>
        <dbReference type="ARBA" id="ARBA00051117"/>
    </source>
</evidence>
<dbReference type="NCBIfam" id="TIGR00104">
    <property type="entry name" value="tRNA_TsaA"/>
    <property type="match status" value="1"/>
</dbReference>
<dbReference type="FunFam" id="2.40.30.70:FF:000002">
    <property type="entry name" value="tRNA (Adenine(37)-N6)-methyltransferase isoform X1"/>
    <property type="match status" value="1"/>
</dbReference>
<reference evidence="11" key="1">
    <citation type="journal article" date="2023" name="Science">
        <title>Genome structures resolve the early diversification of teleost fishes.</title>
        <authorList>
            <person name="Parey E."/>
            <person name="Louis A."/>
            <person name="Montfort J."/>
            <person name="Bouchez O."/>
            <person name="Roques C."/>
            <person name="Iampietro C."/>
            <person name="Lluch J."/>
            <person name="Castinel A."/>
            <person name="Donnadieu C."/>
            <person name="Desvignes T."/>
            <person name="Floi Bucao C."/>
            <person name="Jouanno E."/>
            <person name="Wen M."/>
            <person name="Mejri S."/>
            <person name="Dirks R."/>
            <person name="Jansen H."/>
            <person name="Henkel C."/>
            <person name="Chen W.J."/>
            <person name="Zahm M."/>
            <person name="Cabau C."/>
            <person name="Klopp C."/>
            <person name="Thompson A.W."/>
            <person name="Robinson-Rechavi M."/>
            <person name="Braasch I."/>
            <person name="Lecointre G."/>
            <person name="Bobe J."/>
            <person name="Postlethwait J.H."/>
            <person name="Berthelot C."/>
            <person name="Roest Crollius H."/>
            <person name="Guiguen Y."/>
        </authorList>
    </citation>
    <scope>NUCLEOTIDE SEQUENCE</scope>
    <source>
        <strain evidence="11">Concon-B</strain>
    </source>
</reference>
<evidence type="ECO:0000256" key="3">
    <source>
        <dbReference type="ARBA" id="ARBA00022691"/>
    </source>
</evidence>
<protein>
    <recommendedName>
        <fullName evidence="7">tRNA (adenine(37)-N6)-methyltransferase</fullName>
    </recommendedName>
    <alternativeName>
        <fullName evidence="8">tRNA methyltransferase O</fullName>
    </alternativeName>
</protein>
<dbReference type="PANTHER" id="PTHR12818">
    <property type="entry name" value="TRNA (ADENINE(37)-N6)-METHYLTRANSFERASE"/>
    <property type="match status" value="1"/>
</dbReference>
<dbReference type="PROSITE" id="PS51668">
    <property type="entry name" value="TSAA_2"/>
    <property type="match status" value="1"/>
</dbReference>
<dbReference type="SUPFAM" id="SSF118196">
    <property type="entry name" value="YaeB-like"/>
    <property type="match status" value="1"/>
</dbReference>